<dbReference type="Proteomes" id="UP000199071">
    <property type="component" value="Unassembled WGS sequence"/>
</dbReference>
<protein>
    <recommendedName>
        <fullName evidence="4">DUF1479 domain-containing protein</fullName>
    </recommendedName>
</protein>
<evidence type="ECO:0000313" key="3">
    <source>
        <dbReference type="Proteomes" id="UP000199071"/>
    </source>
</evidence>
<feature type="compositionally biased region" description="Basic and acidic residues" evidence="1">
    <location>
        <begin position="181"/>
        <end position="192"/>
    </location>
</feature>
<dbReference type="Pfam" id="PF07350">
    <property type="entry name" value="Gig2-like"/>
    <property type="match status" value="1"/>
</dbReference>
<gene>
    <name evidence="2" type="ORF">SAMN02982931_02525</name>
</gene>
<feature type="region of interest" description="Disordered" evidence="1">
    <location>
        <begin position="181"/>
        <end position="205"/>
    </location>
</feature>
<organism evidence="2 3">
    <name type="scientific">Bauldia litoralis</name>
    <dbReference type="NCBI Taxonomy" id="665467"/>
    <lineage>
        <taxon>Bacteria</taxon>
        <taxon>Pseudomonadati</taxon>
        <taxon>Pseudomonadota</taxon>
        <taxon>Alphaproteobacteria</taxon>
        <taxon>Hyphomicrobiales</taxon>
        <taxon>Kaistiaceae</taxon>
        <taxon>Bauldia</taxon>
    </lineage>
</organism>
<dbReference type="InterPro" id="IPR027443">
    <property type="entry name" value="IPNS-like_sf"/>
</dbReference>
<evidence type="ECO:0008006" key="4">
    <source>
        <dbReference type="Google" id="ProtNLM"/>
    </source>
</evidence>
<name>A0A1G6CMV6_9HYPH</name>
<sequence length="419" mass="46582">MPPIMMTPLPEDLPGAIRDTKQRLRDQIGDVGAALADVEAAMRGKVAEVVEARAAGKVVFPVIDFDDIAGGTVPEEMVAAVRERGCAVVKGTFDRPEAEQWDRDIAAYLETNRFAETYRGPADQVFAGLASSKPQIYPIYWSKPQIKARQDERMVAVRSFLNGFWKTESEGQVWFDPTRDTGYPDRIRRREPGSSSRGLSPHTDSGSIERWLLPEYQKAFRHIFAGEWQAYDPWDAAYRSTIHEYASDTGCSAFRTFQGWTALSAMQPEDGVLHVVPIPDAMTHVLLRALQEDVAADDLCGAANGQALPISDSYHALLMPALTPIPAIEPGDTVWWHSDVIHAVAEVSAQERWGNVMYIPVSPYCEKNAAYGVDCGRAFLRGGSPSDFIAEDYETDWIDRATIDDLTPIGRKQYGLEPW</sequence>
<feature type="compositionally biased region" description="Polar residues" evidence="1">
    <location>
        <begin position="193"/>
        <end position="205"/>
    </location>
</feature>
<dbReference type="STRING" id="665467.SAMN02982931_02525"/>
<keyword evidence="3" id="KW-1185">Reference proteome</keyword>
<evidence type="ECO:0000256" key="1">
    <source>
        <dbReference type="SAM" id="MobiDB-lite"/>
    </source>
</evidence>
<dbReference type="InterPro" id="IPR010856">
    <property type="entry name" value="Gig2-like"/>
</dbReference>
<dbReference type="RefSeq" id="WP_210185608.1">
    <property type="nucleotide sequence ID" value="NZ_FMXQ01000005.1"/>
</dbReference>
<reference evidence="2 3" key="1">
    <citation type="submission" date="2016-10" db="EMBL/GenBank/DDBJ databases">
        <authorList>
            <person name="de Groot N.N."/>
        </authorList>
    </citation>
    <scope>NUCLEOTIDE SEQUENCE [LARGE SCALE GENOMIC DNA]</scope>
    <source>
        <strain evidence="2 3">ATCC 35022</strain>
    </source>
</reference>
<dbReference type="EMBL" id="FMXQ01000005">
    <property type="protein sequence ID" value="SDB34226.1"/>
    <property type="molecule type" value="Genomic_DNA"/>
</dbReference>
<proteinExistence type="predicted"/>
<dbReference type="AlphaFoldDB" id="A0A1G6CMV6"/>
<evidence type="ECO:0000313" key="2">
    <source>
        <dbReference type="EMBL" id="SDB34226.1"/>
    </source>
</evidence>
<dbReference type="PANTHER" id="PTHR30613">
    <property type="entry name" value="UNCHARACTERIZED PROTEIN YBIU-RELATED"/>
    <property type="match status" value="1"/>
</dbReference>
<dbReference type="SUPFAM" id="SSF51197">
    <property type="entry name" value="Clavaminate synthase-like"/>
    <property type="match status" value="1"/>
</dbReference>
<dbReference type="Gene3D" id="2.60.120.330">
    <property type="entry name" value="B-lactam Antibiotic, Isopenicillin N Synthase, Chain"/>
    <property type="match status" value="1"/>
</dbReference>
<dbReference type="PANTHER" id="PTHR30613:SF1">
    <property type="entry name" value="DUF1479 DOMAIN PROTEIN (AFU_ORTHOLOGUE AFUA_5G09280)"/>
    <property type="match status" value="1"/>
</dbReference>
<accession>A0A1G6CMV6</accession>